<evidence type="ECO:0000313" key="2">
    <source>
        <dbReference type="Proteomes" id="UP001597469"/>
    </source>
</evidence>
<name>A0ABW5M2D5_9BACT</name>
<evidence type="ECO:0008006" key="3">
    <source>
        <dbReference type="Google" id="ProtNLM"/>
    </source>
</evidence>
<reference evidence="2" key="1">
    <citation type="journal article" date="2019" name="Int. J. Syst. Evol. Microbiol.">
        <title>The Global Catalogue of Microorganisms (GCM) 10K type strain sequencing project: providing services to taxonomists for standard genome sequencing and annotation.</title>
        <authorList>
            <consortium name="The Broad Institute Genomics Platform"/>
            <consortium name="The Broad Institute Genome Sequencing Center for Infectious Disease"/>
            <person name="Wu L."/>
            <person name="Ma J."/>
        </authorList>
    </citation>
    <scope>NUCLEOTIDE SEQUENCE [LARGE SCALE GENOMIC DNA]</scope>
    <source>
        <strain evidence="2">KCTC 42805</strain>
    </source>
</reference>
<accession>A0ABW5M2D5</accession>
<dbReference type="RefSeq" id="WP_381521668.1">
    <property type="nucleotide sequence ID" value="NZ_JBHULN010000004.1"/>
</dbReference>
<dbReference type="EMBL" id="JBHULN010000004">
    <property type="protein sequence ID" value="MFD2570736.1"/>
    <property type="molecule type" value="Genomic_DNA"/>
</dbReference>
<sequence length="163" mass="18512">MADRRHNFTIFPQSYKYGCWLAVTHSMNIYSMYWGPYTGMPWPVSLYDNSVNYYDSWLGENYGLLMDSGILTEFASRNRLQYQKLYGDTSVVSSKIGQSPVMVAGRLAGSGNDSHFFVITGVKNGKVYWSDPKPDGQASWGVTTFAEFKKTHPNAFEHAFWLG</sequence>
<dbReference type="Gene3D" id="3.90.70.10">
    <property type="entry name" value="Cysteine proteinases"/>
    <property type="match status" value="1"/>
</dbReference>
<proteinExistence type="predicted"/>
<organism evidence="1 2">
    <name type="scientific">Spirosoma soli</name>
    <dbReference type="NCBI Taxonomy" id="1770529"/>
    <lineage>
        <taxon>Bacteria</taxon>
        <taxon>Pseudomonadati</taxon>
        <taxon>Bacteroidota</taxon>
        <taxon>Cytophagia</taxon>
        <taxon>Cytophagales</taxon>
        <taxon>Cytophagaceae</taxon>
        <taxon>Spirosoma</taxon>
    </lineage>
</organism>
<dbReference type="Proteomes" id="UP001597469">
    <property type="component" value="Unassembled WGS sequence"/>
</dbReference>
<keyword evidence="2" id="KW-1185">Reference proteome</keyword>
<comment type="caution">
    <text evidence="1">The sequence shown here is derived from an EMBL/GenBank/DDBJ whole genome shotgun (WGS) entry which is preliminary data.</text>
</comment>
<gene>
    <name evidence="1" type="ORF">ACFSUS_08845</name>
</gene>
<protein>
    <recommendedName>
        <fullName evidence="3">Peptidase C39-like domain-containing protein</fullName>
    </recommendedName>
</protein>
<evidence type="ECO:0000313" key="1">
    <source>
        <dbReference type="EMBL" id="MFD2570736.1"/>
    </source>
</evidence>